<gene>
    <name evidence="11" type="primary">srb7</name>
    <name evidence="10" type="ORF">SJAG_05203</name>
</gene>
<keyword evidence="7 8" id="KW-0539">Nucleus</keyword>
<dbReference type="GeneID" id="7048916"/>
<evidence type="ECO:0000256" key="1">
    <source>
        <dbReference type="ARBA" id="ARBA00004123"/>
    </source>
</evidence>
<evidence type="ECO:0000256" key="3">
    <source>
        <dbReference type="ARBA" id="ARBA00019691"/>
    </source>
</evidence>
<comment type="subunit">
    <text evidence="8">Component of the Mediator complex.</text>
</comment>
<evidence type="ECO:0000313" key="10">
    <source>
        <dbReference type="EMBL" id="EEB05815.1"/>
    </source>
</evidence>
<evidence type="ECO:0000313" key="11">
    <source>
        <dbReference type="JaponicusDB" id="SJAG_05203"/>
    </source>
</evidence>
<evidence type="ECO:0000256" key="5">
    <source>
        <dbReference type="ARBA" id="ARBA00023159"/>
    </source>
</evidence>
<dbReference type="Pfam" id="PF11221">
    <property type="entry name" value="Med21"/>
    <property type="match status" value="1"/>
</dbReference>
<dbReference type="OMA" id="LTTYHDH"/>
<proteinExistence type="inferred from homology"/>
<keyword evidence="12" id="KW-1185">Reference proteome</keyword>
<dbReference type="JaponicusDB" id="SJAG_05203">
    <property type="gene designation" value="srb7"/>
</dbReference>
<organism evidence="10 12">
    <name type="scientific">Schizosaccharomyces japonicus (strain yFS275 / FY16936)</name>
    <name type="common">Fission yeast</name>
    <dbReference type="NCBI Taxonomy" id="402676"/>
    <lineage>
        <taxon>Eukaryota</taxon>
        <taxon>Fungi</taxon>
        <taxon>Dikarya</taxon>
        <taxon>Ascomycota</taxon>
        <taxon>Taphrinomycotina</taxon>
        <taxon>Schizosaccharomycetes</taxon>
        <taxon>Schizosaccharomycetales</taxon>
        <taxon>Schizosaccharomycetaceae</taxon>
        <taxon>Schizosaccharomyces</taxon>
    </lineage>
</organism>
<dbReference type="EMBL" id="KE651166">
    <property type="protein sequence ID" value="EEB05815.1"/>
    <property type="molecule type" value="Genomic_DNA"/>
</dbReference>
<dbReference type="STRING" id="402676.B6JWR4"/>
<comment type="subcellular location">
    <subcellularLocation>
        <location evidence="1 8">Nucleus</location>
    </subcellularLocation>
</comment>
<evidence type="ECO:0000256" key="8">
    <source>
        <dbReference type="RuleBase" id="RU366036"/>
    </source>
</evidence>
<dbReference type="HOGENOM" id="CLU_094271_1_1_1"/>
<dbReference type="RefSeq" id="XP_002172108.1">
    <property type="nucleotide sequence ID" value="XM_002172072.2"/>
</dbReference>
<dbReference type="PANTHER" id="PTHR13381">
    <property type="entry name" value="RNA POLYMERASE II HOLOENZYME COMPONENT SRB7"/>
    <property type="match status" value="1"/>
</dbReference>
<reference evidence="10 12" key="1">
    <citation type="journal article" date="2011" name="Science">
        <title>Comparative functional genomics of the fission yeasts.</title>
        <authorList>
            <person name="Rhind N."/>
            <person name="Chen Z."/>
            <person name="Yassour M."/>
            <person name="Thompson D.A."/>
            <person name="Haas B.J."/>
            <person name="Habib N."/>
            <person name="Wapinski I."/>
            <person name="Roy S."/>
            <person name="Lin M.F."/>
            <person name="Heiman D.I."/>
            <person name="Young S.K."/>
            <person name="Furuya K."/>
            <person name="Guo Y."/>
            <person name="Pidoux A."/>
            <person name="Chen H.M."/>
            <person name="Robbertse B."/>
            <person name="Goldberg J.M."/>
            <person name="Aoki K."/>
            <person name="Bayne E.H."/>
            <person name="Berlin A.M."/>
            <person name="Desjardins C.A."/>
            <person name="Dobbs E."/>
            <person name="Dukaj L."/>
            <person name="Fan L."/>
            <person name="FitzGerald M.G."/>
            <person name="French C."/>
            <person name="Gujja S."/>
            <person name="Hansen K."/>
            <person name="Keifenheim D."/>
            <person name="Levin J.Z."/>
            <person name="Mosher R.A."/>
            <person name="Mueller C.A."/>
            <person name="Pfiffner J."/>
            <person name="Priest M."/>
            <person name="Russ C."/>
            <person name="Smialowska A."/>
            <person name="Swoboda P."/>
            <person name="Sykes S.M."/>
            <person name="Vaughn M."/>
            <person name="Vengrova S."/>
            <person name="Yoder R."/>
            <person name="Zeng Q."/>
            <person name="Allshire R."/>
            <person name="Baulcombe D."/>
            <person name="Birren B.W."/>
            <person name="Brown W."/>
            <person name="Ekwall K."/>
            <person name="Kellis M."/>
            <person name="Leatherwood J."/>
            <person name="Levin H."/>
            <person name="Margalit H."/>
            <person name="Martienssen R."/>
            <person name="Nieduszynski C.A."/>
            <person name="Spatafora J.W."/>
            <person name="Friedman N."/>
            <person name="Dalgaard J.Z."/>
            <person name="Baumann P."/>
            <person name="Niki H."/>
            <person name="Regev A."/>
            <person name="Nusbaum C."/>
        </authorList>
    </citation>
    <scope>NUCLEOTIDE SEQUENCE [LARGE SCALE GENOMIC DNA]</scope>
    <source>
        <strain evidence="12">yFS275 / FY16936</strain>
    </source>
</reference>
<keyword evidence="4 8" id="KW-0805">Transcription regulation</keyword>
<dbReference type="SUPFAM" id="SSF140718">
    <property type="entry name" value="Mediator hinge subcomplex-like"/>
    <property type="match status" value="1"/>
</dbReference>
<evidence type="ECO:0000313" key="12">
    <source>
        <dbReference type="Proteomes" id="UP000001744"/>
    </source>
</evidence>
<dbReference type="AlphaFoldDB" id="B6JWR4"/>
<dbReference type="InterPro" id="IPR021384">
    <property type="entry name" value="Mediator_Med21"/>
</dbReference>
<dbReference type="Gene3D" id="6.10.280.10">
    <property type="entry name" value="Mediator complex, subunit Med21"/>
    <property type="match status" value="1"/>
</dbReference>
<comment type="similarity">
    <text evidence="2 8">Belongs to the Mediator complex subunit 21 family.</text>
</comment>
<dbReference type="InterPro" id="IPR037212">
    <property type="entry name" value="Med7/Med21-like"/>
</dbReference>
<comment type="function">
    <text evidence="8">Component of the Mediator complex, a coactivator involved in the regulated transcription of nearly all RNA polymerase II-dependent genes. Mediator functions as a bridge to convey information from gene-specific regulatory proteins to the basal RNA polymerase II transcription machinery. Mediator is recruited to promoters by direct interactions with regulatory proteins and serves as a scaffold for the assembly of a functional preinitiation complex with RNA polymerase II and the general transcription factors.</text>
</comment>
<dbReference type="Proteomes" id="UP000001744">
    <property type="component" value="Unassembled WGS sequence"/>
</dbReference>
<dbReference type="OrthoDB" id="8191639at2759"/>
<sequence>MACKCTQLQDTIDEVTTQFYSSIHYLSSHHNFEPLWPGQTVFSDPNVQPLPAEELAFSQRDLAHDIVLKFQQIEKLITELPGVSVSPEQQYQQVKELQEKIDEKQTEEEQLRKENAVLQQQLTRRIEALDRLVYEVRKRETLPAP</sequence>
<evidence type="ECO:0000256" key="7">
    <source>
        <dbReference type="ARBA" id="ARBA00023242"/>
    </source>
</evidence>
<dbReference type="VEuPathDB" id="FungiDB:SJAG_05203"/>
<dbReference type="eggNOG" id="KOG1510">
    <property type="taxonomic scope" value="Eukaryota"/>
</dbReference>
<accession>B6JWR4</accession>
<dbReference type="PANTHER" id="PTHR13381:SF0">
    <property type="entry name" value="MEDIATOR OF RNA POLYMERASE II TRANSCRIPTION SUBUNIT 21"/>
    <property type="match status" value="1"/>
</dbReference>
<protein>
    <recommendedName>
        <fullName evidence="3 8">Mediator of RNA polymerase II transcription subunit 21</fullName>
    </recommendedName>
</protein>
<name>B6JWR4_SCHJY</name>
<dbReference type="GO" id="GO:0016592">
    <property type="term" value="C:mediator complex"/>
    <property type="evidence" value="ECO:0007669"/>
    <property type="project" value="UniProtKB-UniRule"/>
</dbReference>
<keyword evidence="9" id="KW-0175">Coiled coil</keyword>
<keyword evidence="6 8" id="KW-0804">Transcription</keyword>
<evidence type="ECO:0000256" key="4">
    <source>
        <dbReference type="ARBA" id="ARBA00023015"/>
    </source>
</evidence>
<evidence type="ECO:0000256" key="9">
    <source>
        <dbReference type="SAM" id="Coils"/>
    </source>
</evidence>
<feature type="coiled-coil region" evidence="9">
    <location>
        <begin position="94"/>
        <end position="121"/>
    </location>
</feature>
<evidence type="ECO:0000256" key="2">
    <source>
        <dbReference type="ARBA" id="ARBA00005770"/>
    </source>
</evidence>
<keyword evidence="5 8" id="KW-0010">Activator</keyword>
<evidence type="ECO:0000256" key="6">
    <source>
        <dbReference type="ARBA" id="ARBA00023163"/>
    </source>
</evidence>